<feature type="domain" description="DNA replication/recombination mediator RecO N-terminal" evidence="9">
    <location>
        <begin position="2"/>
        <end position="74"/>
    </location>
</feature>
<dbReference type="GO" id="GO:0006302">
    <property type="term" value="P:double-strand break repair"/>
    <property type="evidence" value="ECO:0007669"/>
    <property type="project" value="TreeGrafter"/>
</dbReference>
<dbReference type="InterPro" id="IPR012340">
    <property type="entry name" value="NA-bd_OB-fold"/>
</dbReference>
<evidence type="ECO:0000313" key="10">
    <source>
        <dbReference type="EMBL" id="SMQ64651.1"/>
    </source>
</evidence>
<evidence type="ECO:0000256" key="7">
    <source>
        <dbReference type="ARBA" id="ARBA00033409"/>
    </source>
</evidence>
<evidence type="ECO:0000256" key="1">
    <source>
        <dbReference type="ARBA" id="ARBA00003065"/>
    </source>
</evidence>
<dbReference type="InterPro" id="IPR022572">
    <property type="entry name" value="DNA_rep/recomb_RecO_N"/>
</dbReference>
<dbReference type="SUPFAM" id="SSF50249">
    <property type="entry name" value="Nucleic acid-binding proteins"/>
    <property type="match status" value="1"/>
</dbReference>
<dbReference type="PANTHER" id="PTHR33991:SF1">
    <property type="entry name" value="DNA REPAIR PROTEIN RECO"/>
    <property type="match status" value="1"/>
</dbReference>
<evidence type="ECO:0000256" key="6">
    <source>
        <dbReference type="ARBA" id="ARBA00023204"/>
    </source>
</evidence>
<dbReference type="HAMAP" id="MF_00201">
    <property type="entry name" value="RecO"/>
    <property type="match status" value="1"/>
</dbReference>
<gene>
    <name evidence="8" type="primary">recO</name>
    <name evidence="10" type="ORF">SAMN06297229_1069</name>
</gene>
<keyword evidence="4 8" id="KW-0227">DNA damage</keyword>
<keyword evidence="6 8" id="KW-0234">DNA repair</keyword>
<dbReference type="Pfam" id="PF11967">
    <property type="entry name" value="RecO_N"/>
    <property type="match status" value="1"/>
</dbReference>
<dbReference type="AlphaFoldDB" id="A0A1Y6ETU0"/>
<organism evidence="10 11">
    <name type="scientific">Pseudidiomarina planktonica</name>
    <dbReference type="NCBI Taxonomy" id="1323738"/>
    <lineage>
        <taxon>Bacteria</taxon>
        <taxon>Pseudomonadati</taxon>
        <taxon>Pseudomonadota</taxon>
        <taxon>Gammaproteobacteria</taxon>
        <taxon>Alteromonadales</taxon>
        <taxon>Idiomarinaceae</taxon>
        <taxon>Pseudidiomarina</taxon>
    </lineage>
</organism>
<evidence type="ECO:0000313" key="11">
    <source>
        <dbReference type="Proteomes" id="UP000194450"/>
    </source>
</evidence>
<dbReference type="InterPro" id="IPR037278">
    <property type="entry name" value="ARFGAP/RecO"/>
</dbReference>
<dbReference type="InterPro" id="IPR003717">
    <property type="entry name" value="RecO"/>
</dbReference>
<proteinExistence type="inferred from homology"/>
<dbReference type="GO" id="GO:0043590">
    <property type="term" value="C:bacterial nucleoid"/>
    <property type="evidence" value="ECO:0007669"/>
    <property type="project" value="TreeGrafter"/>
</dbReference>
<evidence type="ECO:0000256" key="4">
    <source>
        <dbReference type="ARBA" id="ARBA00022763"/>
    </source>
</evidence>
<dbReference type="InterPro" id="IPR042242">
    <property type="entry name" value="RecO_C"/>
</dbReference>
<dbReference type="RefSeq" id="WP_086434180.1">
    <property type="nucleotide sequence ID" value="NZ_FXWH01000001.1"/>
</dbReference>
<accession>A0A1Y6ETU0</accession>
<sequence length="247" mass="28417">MDTAYVLHRWPYQESSLMCDLLTRQEGRVRVIAKGARRPKSPWRSVLQPFAPIQVEYRGRSELQTLTHAEAVNPLLPALNGIQLYSAFYLNELVQRLTRLHQSFESLFEEYAQTLLQLRDVEQVEPLLRRFEWQLLNHLGLAFDWSTDCLTNAPLPVQGIVEFRPGEGFTAELSGKLTHQSGPEAGGQHRQRHYNAEDIAQLVDLEISSLAQLELLKRLMRQALAPYLGDQPLRSRELFKNYTQPLA</sequence>
<keyword evidence="5 8" id="KW-0233">DNA recombination</keyword>
<dbReference type="Gene3D" id="1.20.1440.120">
    <property type="entry name" value="Recombination protein O, C-terminal domain"/>
    <property type="match status" value="1"/>
</dbReference>
<name>A0A1Y6ETU0_9GAMM</name>
<dbReference type="Proteomes" id="UP000194450">
    <property type="component" value="Unassembled WGS sequence"/>
</dbReference>
<dbReference type="PANTHER" id="PTHR33991">
    <property type="entry name" value="DNA REPAIR PROTEIN RECO"/>
    <property type="match status" value="1"/>
</dbReference>
<dbReference type="OrthoDB" id="9804792at2"/>
<dbReference type="Gene3D" id="2.40.50.140">
    <property type="entry name" value="Nucleic acid-binding proteins"/>
    <property type="match status" value="1"/>
</dbReference>
<dbReference type="SUPFAM" id="SSF57863">
    <property type="entry name" value="ArfGap/RecO-like zinc finger"/>
    <property type="match status" value="1"/>
</dbReference>
<evidence type="ECO:0000256" key="5">
    <source>
        <dbReference type="ARBA" id="ARBA00023172"/>
    </source>
</evidence>
<protein>
    <recommendedName>
        <fullName evidence="3 8">DNA repair protein RecO</fullName>
    </recommendedName>
    <alternativeName>
        <fullName evidence="7 8">Recombination protein O</fullName>
    </alternativeName>
</protein>
<comment type="function">
    <text evidence="1 8">Involved in DNA repair and RecF pathway recombination.</text>
</comment>
<evidence type="ECO:0000259" key="9">
    <source>
        <dbReference type="Pfam" id="PF11967"/>
    </source>
</evidence>
<dbReference type="Pfam" id="PF02565">
    <property type="entry name" value="RecO_C"/>
    <property type="match status" value="1"/>
</dbReference>
<evidence type="ECO:0000256" key="8">
    <source>
        <dbReference type="HAMAP-Rule" id="MF_00201"/>
    </source>
</evidence>
<evidence type="ECO:0000256" key="3">
    <source>
        <dbReference type="ARBA" id="ARBA00021310"/>
    </source>
</evidence>
<dbReference type="NCBIfam" id="TIGR00613">
    <property type="entry name" value="reco"/>
    <property type="match status" value="1"/>
</dbReference>
<keyword evidence="11" id="KW-1185">Reference proteome</keyword>
<dbReference type="GO" id="GO:0006310">
    <property type="term" value="P:DNA recombination"/>
    <property type="evidence" value="ECO:0007669"/>
    <property type="project" value="UniProtKB-UniRule"/>
</dbReference>
<dbReference type="EMBL" id="FXWH01000001">
    <property type="protein sequence ID" value="SMQ64651.1"/>
    <property type="molecule type" value="Genomic_DNA"/>
</dbReference>
<comment type="similarity">
    <text evidence="2 8">Belongs to the RecO family.</text>
</comment>
<reference evidence="11" key="1">
    <citation type="submission" date="2017-04" db="EMBL/GenBank/DDBJ databases">
        <authorList>
            <person name="Varghese N."/>
            <person name="Submissions S."/>
        </authorList>
    </citation>
    <scope>NUCLEOTIDE SEQUENCE [LARGE SCALE GENOMIC DNA]</scope>
</reference>
<evidence type="ECO:0000256" key="2">
    <source>
        <dbReference type="ARBA" id="ARBA00007452"/>
    </source>
</evidence>